<reference evidence="9" key="1">
    <citation type="journal article" date="2022" name="bioRxiv">
        <title>Thiovibrio frasassiensisgen. nov., sp. nov., an autotrophic, elemental sulfur disproportionating bacterium isolated from sulfidic karst sediment, and proposal of Thiovibrionaceae fam. nov.</title>
        <authorList>
            <person name="Aronson H."/>
            <person name="Thomas C."/>
            <person name="Bhattacharyya M."/>
            <person name="Eckstein S."/>
            <person name="Jensen S."/>
            <person name="Barco R."/>
            <person name="Macalady J."/>
            <person name="Amend J."/>
        </authorList>
    </citation>
    <scope>NUCLEOTIDE SEQUENCE</scope>
    <source>
        <strain evidence="9">RS19-109</strain>
    </source>
</reference>
<keyword evidence="1 6" id="KW-0004">4Fe-4S</keyword>
<dbReference type="InterPro" id="IPR007197">
    <property type="entry name" value="rSAM"/>
</dbReference>
<evidence type="ECO:0000256" key="5">
    <source>
        <dbReference type="ARBA" id="ARBA00023014"/>
    </source>
</evidence>
<keyword evidence="3 6" id="KW-0479">Metal-binding</keyword>
<evidence type="ECO:0000256" key="3">
    <source>
        <dbReference type="ARBA" id="ARBA00022723"/>
    </source>
</evidence>
<evidence type="ECO:0000256" key="1">
    <source>
        <dbReference type="ARBA" id="ARBA00022485"/>
    </source>
</evidence>
<dbReference type="GO" id="GO:0051539">
    <property type="term" value="F:4 iron, 4 sulfur cluster binding"/>
    <property type="evidence" value="ECO:0007669"/>
    <property type="project" value="UniProtKB-KW"/>
</dbReference>
<feature type="domain" description="Radical SAM core" evidence="8">
    <location>
        <begin position="305"/>
        <end position="576"/>
    </location>
</feature>
<dbReference type="InterPro" id="IPR058240">
    <property type="entry name" value="rSAM_sf"/>
</dbReference>
<organism evidence="9 10">
    <name type="scientific">Thiovibrio frasassiensis</name>
    <dbReference type="NCBI Taxonomy" id="2984131"/>
    <lineage>
        <taxon>Bacteria</taxon>
        <taxon>Pseudomonadati</taxon>
        <taxon>Thermodesulfobacteriota</taxon>
        <taxon>Desulfobulbia</taxon>
        <taxon>Desulfobulbales</taxon>
        <taxon>Thiovibrionaceae</taxon>
        <taxon>Thiovibrio</taxon>
    </lineage>
</organism>
<dbReference type="RefSeq" id="WP_307633610.1">
    <property type="nucleotide sequence ID" value="NZ_JAPHEH010000001.1"/>
</dbReference>
<evidence type="ECO:0000256" key="2">
    <source>
        <dbReference type="ARBA" id="ARBA00022691"/>
    </source>
</evidence>
<evidence type="ECO:0000313" key="9">
    <source>
        <dbReference type="EMBL" id="MDG4476644.1"/>
    </source>
</evidence>
<dbReference type="Pfam" id="PF08497">
    <property type="entry name" value="Radical_SAM_N"/>
    <property type="match status" value="1"/>
</dbReference>
<protein>
    <submittedName>
        <fullName evidence="9">YgiQ family radical SAM protein</fullName>
    </submittedName>
</protein>
<evidence type="ECO:0000256" key="4">
    <source>
        <dbReference type="ARBA" id="ARBA00023004"/>
    </source>
</evidence>
<dbReference type="GO" id="GO:0003824">
    <property type="term" value="F:catalytic activity"/>
    <property type="evidence" value="ECO:0007669"/>
    <property type="project" value="InterPro"/>
</dbReference>
<dbReference type="SMART" id="SM00729">
    <property type="entry name" value="Elp3"/>
    <property type="match status" value="1"/>
</dbReference>
<feature type="region of interest" description="Disordered" evidence="7">
    <location>
        <begin position="570"/>
        <end position="632"/>
    </location>
</feature>
<dbReference type="PROSITE" id="PS01278">
    <property type="entry name" value="MTTASE_RADICAL"/>
    <property type="match status" value="1"/>
</dbReference>
<feature type="binding site" evidence="6">
    <location>
        <position position="326"/>
    </location>
    <ligand>
        <name>[4Fe-4S] cluster</name>
        <dbReference type="ChEBI" id="CHEBI:49883"/>
        <note>4Fe-4S-S-AdoMet</note>
    </ligand>
</feature>
<dbReference type="Pfam" id="PF04055">
    <property type="entry name" value="Radical_SAM"/>
    <property type="match status" value="1"/>
</dbReference>
<evidence type="ECO:0000313" key="10">
    <source>
        <dbReference type="Proteomes" id="UP001154240"/>
    </source>
</evidence>
<comment type="similarity">
    <text evidence="6">Belongs to the UPF0313 family.</text>
</comment>
<dbReference type="Gene3D" id="3.80.30.20">
    <property type="entry name" value="tm_1862 like domain"/>
    <property type="match status" value="1"/>
</dbReference>
<dbReference type="GO" id="GO:0005506">
    <property type="term" value="F:iron ion binding"/>
    <property type="evidence" value="ECO:0007669"/>
    <property type="project" value="UniProtKB-UniRule"/>
</dbReference>
<evidence type="ECO:0000256" key="6">
    <source>
        <dbReference type="HAMAP-Rule" id="MF_01251"/>
    </source>
</evidence>
<dbReference type="PANTHER" id="PTHR32331:SF0">
    <property type="entry name" value="UPF0313 PROTEIN YGIQ"/>
    <property type="match status" value="1"/>
</dbReference>
<dbReference type="SFLD" id="SFLDG01069">
    <property type="entry name" value="UPF0313"/>
    <property type="match status" value="1"/>
</dbReference>
<dbReference type="SUPFAM" id="SSF102114">
    <property type="entry name" value="Radical SAM enzymes"/>
    <property type="match status" value="1"/>
</dbReference>
<dbReference type="AlphaFoldDB" id="A0A9X4MKU5"/>
<dbReference type="SFLD" id="SFLDG01082">
    <property type="entry name" value="B12-binding_domain_containing"/>
    <property type="match status" value="1"/>
</dbReference>
<dbReference type="EMBL" id="JAPHEH010000001">
    <property type="protein sequence ID" value="MDG4476644.1"/>
    <property type="molecule type" value="Genomic_DNA"/>
</dbReference>
<dbReference type="SFLD" id="SFLDS00029">
    <property type="entry name" value="Radical_SAM"/>
    <property type="match status" value="1"/>
</dbReference>
<reference evidence="9" key="2">
    <citation type="submission" date="2022-10" db="EMBL/GenBank/DDBJ databases">
        <authorList>
            <person name="Aronson H.S."/>
        </authorList>
    </citation>
    <scope>NUCLEOTIDE SEQUENCE</scope>
    <source>
        <strain evidence="9">RS19-109</strain>
    </source>
</reference>
<feature type="compositionally biased region" description="Basic and acidic residues" evidence="7">
    <location>
        <begin position="597"/>
        <end position="607"/>
    </location>
</feature>
<accession>A0A9X4MKU5</accession>
<evidence type="ECO:0000256" key="7">
    <source>
        <dbReference type="SAM" id="MobiDB-lite"/>
    </source>
</evidence>
<dbReference type="HAMAP" id="MF_01251">
    <property type="entry name" value="UPF0313"/>
    <property type="match status" value="1"/>
</dbReference>
<dbReference type="PANTHER" id="PTHR32331">
    <property type="entry name" value="UPF0313 PROTEIN YGIQ"/>
    <property type="match status" value="1"/>
</dbReference>
<dbReference type="InterPro" id="IPR006638">
    <property type="entry name" value="Elp3/MiaA/NifB-like_rSAM"/>
</dbReference>
<keyword evidence="4 6" id="KW-0408">Iron</keyword>
<keyword evidence="10" id="KW-1185">Reference proteome</keyword>
<dbReference type="InterPro" id="IPR023404">
    <property type="entry name" value="rSAM_horseshoe"/>
</dbReference>
<dbReference type="InterPro" id="IPR022946">
    <property type="entry name" value="UPF0313"/>
</dbReference>
<dbReference type="NCBIfam" id="TIGR03904">
    <property type="entry name" value="SAM_YgiQ"/>
    <property type="match status" value="1"/>
</dbReference>
<feature type="binding site" evidence="6">
    <location>
        <position position="323"/>
    </location>
    <ligand>
        <name>[4Fe-4S] cluster</name>
        <dbReference type="ChEBI" id="CHEBI:49883"/>
        <note>4Fe-4S-S-AdoMet</note>
    </ligand>
</feature>
<feature type="binding site" evidence="6">
    <location>
        <position position="319"/>
    </location>
    <ligand>
        <name>[4Fe-4S] cluster</name>
        <dbReference type="ChEBI" id="CHEBI:49883"/>
        <note>4Fe-4S-S-AdoMet</note>
    </ligand>
</feature>
<gene>
    <name evidence="9" type="ORF">OLX77_10825</name>
</gene>
<evidence type="ECO:0000259" key="8">
    <source>
        <dbReference type="PROSITE" id="PS51918"/>
    </source>
</evidence>
<dbReference type="InterPro" id="IPR013704">
    <property type="entry name" value="UPF0313_N"/>
</dbReference>
<proteinExistence type="inferred from homology"/>
<dbReference type="PROSITE" id="PS51918">
    <property type="entry name" value="RADICAL_SAM"/>
    <property type="match status" value="1"/>
</dbReference>
<sequence>MHEKTGHFLPASRAEMAARGWKYVDVVLVTGDAYVDHPSFGVALIGRLLEANGYRVAILSQPRHHIADDFRQFGAPRLFFGITAGNLDSIVANYSGNAKVRDRDDYSPGGNPYFGAQAEKKMRRRPDRATILYSNLAQAAYLDVPVILGGIEASLRRFVHYDYQQQRLRGSVLTDAKADLLIYGMGERAVLEAAARLTRGEGLAGIAGTCERLTEKEMAARGIATSMVLPSWAEIRADLPLFLEAELTVDRLARSYGKEILLQYQQAAWVVQHPPAAPLSTEELDGLYCLPFSRKPHPASGDVPACRMIKDSITIVRGCCGNCSFCAISRHQGPKIISRSRDSVVEEAHRLAGQQDFSGTISDLGGPTANLYGTSCASPQPCKRHDCLYPKVCRFMKIDEQAMLSLLEAVSGCGGIKHLFVSSGLRMELLTQTPQLLRKLLLHHTPGVMKIAPEHTEDKVLQLMHKPGAAVLEEFLALCREIGGKEGRKFHFTPYLIASHPGCTVADMEKMASRLTALGLAPRQFQDFTPTPGTISTAMYVTELDSVNRNPLFVAKKDGERRAQRLALDAQAGGAEAAGRKGKSQGAGGVRKGAVRSRSEKLVEQRQGKKGKNNSQANQGRGKLRRKTGHDG</sequence>
<feature type="compositionally biased region" description="Basic residues" evidence="7">
    <location>
        <begin position="622"/>
        <end position="632"/>
    </location>
</feature>
<keyword evidence="5 6" id="KW-0411">Iron-sulfur</keyword>
<comment type="caution">
    <text evidence="9">The sequence shown here is derived from an EMBL/GenBank/DDBJ whole genome shotgun (WGS) entry which is preliminary data.</text>
</comment>
<comment type="cofactor">
    <cofactor evidence="6">
        <name>[4Fe-4S] cluster</name>
        <dbReference type="ChEBI" id="CHEBI:49883"/>
    </cofactor>
    <text evidence="6">Binds 1 [4Fe-4S] cluster. The cluster is coordinated with 3 cysteines and an exchangeable S-adenosyl-L-methionine.</text>
</comment>
<dbReference type="InterPro" id="IPR020612">
    <property type="entry name" value="Methylthiotransferase_CS"/>
</dbReference>
<dbReference type="Proteomes" id="UP001154240">
    <property type="component" value="Unassembled WGS sequence"/>
</dbReference>
<name>A0A9X4MKU5_9BACT</name>
<keyword evidence="2 6" id="KW-0949">S-adenosyl-L-methionine</keyword>